<comment type="function">
    <text evidence="1">Functions as an U snRNP-specific nuclear import adapter. Involved in the trimethylguanosine (m3G)-cap-dependent nuclear import of U snRNPs. Binds specifically to the terminal m3G-cap U snRNAs.</text>
</comment>
<evidence type="ECO:0000256" key="1">
    <source>
        <dbReference type="ARBA" id="ARBA00003975"/>
    </source>
</evidence>
<evidence type="ECO:0000313" key="13">
    <source>
        <dbReference type="Proteomes" id="UP000242287"/>
    </source>
</evidence>
<dbReference type="PANTHER" id="PTHR13403">
    <property type="entry name" value="SNURPORTIN1 RNUT1 PROTEIN RNA, U TRANSPORTER 1"/>
    <property type="match status" value="1"/>
</dbReference>
<evidence type="ECO:0000259" key="11">
    <source>
        <dbReference type="Pfam" id="PF21974"/>
    </source>
</evidence>
<dbReference type="Pfam" id="PF21974">
    <property type="entry name" value="SPN1_m3Gcap_bd"/>
    <property type="match status" value="1"/>
</dbReference>
<evidence type="ECO:0000256" key="7">
    <source>
        <dbReference type="ARBA" id="ARBA00022490"/>
    </source>
</evidence>
<dbReference type="Proteomes" id="UP000242287">
    <property type="component" value="Unassembled WGS sequence"/>
</dbReference>
<evidence type="ECO:0000256" key="4">
    <source>
        <dbReference type="ARBA" id="ARBA00007540"/>
    </source>
</evidence>
<feature type="compositionally biased region" description="Basic residues" evidence="10">
    <location>
        <begin position="110"/>
        <end position="121"/>
    </location>
</feature>
<evidence type="ECO:0000256" key="3">
    <source>
        <dbReference type="ARBA" id="ARBA00004496"/>
    </source>
</evidence>
<evidence type="ECO:0000256" key="2">
    <source>
        <dbReference type="ARBA" id="ARBA00004123"/>
    </source>
</evidence>
<keyword evidence="7" id="KW-0963">Cytoplasm</keyword>
<dbReference type="GO" id="GO:0005737">
    <property type="term" value="C:cytoplasm"/>
    <property type="evidence" value="ECO:0007669"/>
    <property type="project" value="UniProtKB-SubCell"/>
</dbReference>
<dbReference type="STRING" id="703135.A0A2A9NK81"/>
<feature type="region of interest" description="Disordered" evidence="10">
    <location>
        <begin position="476"/>
        <end position="505"/>
    </location>
</feature>
<proteinExistence type="inferred from homology"/>
<evidence type="ECO:0000256" key="9">
    <source>
        <dbReference type="ARBA" id="ARBA00023242"/>
    </source>
</evidence>
<feature type="compositionally biased region" description="Polar residues" evidence="10">
    <location>
        <begin position="87"/>
        <end position="97"/>
    </location>
</feature>
<keyword evidence="8" id="KW-0694">RNA-binding</keyword>
<gene>
    <name evidence="12" type="ORF">AMATHDRAFT_76902</name>
</gene>
<keyword evidence="9" id="KW-0539">Nucleus</keyword>
<dbReference type="EMBL" id="KZ302077">
    <property type="protein sequence ID" value="PFH48083.1"/>
    <property type="molecule type" value="Genomic_DNA"/>
</dbReference>
<keyword evidence="13" id="KW-1185">Reference proteome</keyword>
<evidence type="ECO:0000256" key="10">
    <source>
        <dbReference type="SAM" id="MobiDB-lite"/>
    </source>
</evidence>
<keyword evidence="6" id="KW-0813">Transport</keyword>
<organism evidence="12 13">
    <name type="scientific">Amanita thiersii Skay4041</name>
    <dbReference type="NCBI Taxonomy" id="703135"/>
    <lineage>
        <taxon>Eukaryota</taxon>
        <taxon>Fungi</taxon>
        <taxon>Dikarya</taxon>
        <taxon>Basidiomycota</taxon>
        <taxon>Agaricomycotina</taxon>
        <taxon>Agaricomycetes</taxon>
        <taxon>Agaricomycetidae</taxon>
        <taxon>Agaricales</taxon>
        <taxon>Pluteineae</taxon>
        <taxon>Amanitaceae</taxon>
        <taxon>Amanita</taxon>
    </lineage>
</organism>
<evidence type="ECO:0000313" key="12">
    <source>
        <dbReference type="EMBL" id="PFH48083.1"/>
    </source>
</evidence>
<reference evidence="12 13" key="1">
    <citation type="submission" date="2014-02" db="EMBL/GenBank/DDBJ databases">
        <title>Transposable element dynamics among asymbiotic and ectomycorrhizal Amanita fungi.</title>
        <authorList>
            <consortium name="DOE Joint Genome Institute"/>
            <person name="Hess J."/>
            <person name="Skrede I."/>
            <person name="Wolfe B."/>
            <person name="LaButti K."/>
            <person name="Ohm R.A."/>
            <person name="Grigoriev I.V."/>
            <person name="Pringle A."/>
        </authorList>
    </citation>
    <scope>NUCLEOTIDE SEQUENCE [LARGE SCALE GENOMIC DNA]</scope>
    <source>
        <strain evidence="12 13">SKay4041</strain>
    </source>
</reference>
<evidence type="ECO:0000256" key="5">
    <source>
        <dbReference type="ARBA" id="ARBA00016034"/>
    </source>
</evidence>
<dbReference type="GO" id="GO:0061015">
    <property type="term" value="P:snRNA import into nucleus"/>
    <property type="evidence" value="ECO:0007669"/>
    <property type="project" value="InterPro"/>
</dbReference>
<dbReference type="InterPro" id="IPR047857">
    <property type="entry name" value="Snurportin1_C"/>
</dbReference>
<dbReference type="GO" id="GO:0005634">
    <property type="term" value="C:nucleus"/>
    <property type="evidence" value="ECO:0007669"/>
    <property type="project" value="UniProtKB-SubCell"/>
</dbReference>
<dbReference type="OrthoDB" id="10003593at2759"/>
<dbReference type="InterPro" id="IPR017336">
    <property type="entry name" value="Snurportin-1"/>
</dbReference>
<comment type="similarity">
    <text evidence="4">Belongs to the snurportin family.</text>
</comment>
<sequence>MFSTRKATFKLPPTIIQDPLISQEARRLKALEEQKRRRAQKFDSTRQLDVFADLTLNGSDDEEGDAEDAVTMSPSTGVAAFLPAMQQTTPPTESPSIPHSLVHAEPTSPPKKKSKKKRRGGKNANKPSKWADKCMYAELLEMVDPGLSEFNLGGAPSWDTDGNFVIDDRLPKDLETHWVAVAPVPVGKRCLAVTHQSSGTAGVAPNTTLRSRLLGKTLIARFPSSLPPLTILDCILDANWKDNGILHVLDVIKWKGQDVGDCEAPFRFWWRDTRLAELAQSTAGYQATVPVPMVSVPVNSQHSVHPPNDTSFRTPNSPSKYQFSYPMTFLPIPYHTDTSYSALCESIVPAARSIRRVEINVPLFVQQPSAIAAPLNTDVEDGDMDVDVAISQPPAQSTFSFSFANGTNKEQNLQPAASSTPSTTAVTSVNMTTSIQPDGLLLYVAEASYEAGTSPLSSWVPIFGYEKKISEERECMKKGGNKIKNTSSKRLEDGQREGPLALFER</sequence>
<accession>A0A2A9NK81</accession>
<dbReference type="AlphaFoldDB" id="A0A2A9NK81"/>
<protein>
    <recommendedName>
        <fullName evidence="5">Snurportin-1</fullName>
    </recommendedName>
</protein>
<name>A0A2A9NK81_9AGAR</name>
<feature type="region of interest" description="Disordered" evidence="10">
    <location>
        <begin position="87"/>
        <end position="128"/>
    </location>
</feature>
<evidence type="ECO:0000256" key="6">
    <source>
        <dbReference type="ARBA" id="ARBA00022448"/>
    </source>
</evidence>
<dbReference type="Gene3D" id="3.30.470.30">
    <property type="entry name" value="DNA ligase/mRNA capping enzyme"/>
    <property type="match status" value="2"/>
</dbReference>
<feature type="domain" description="Snurportin-1 m3G cap-binding" evidence="11">
    <location>
        <begin position="170"/>
        <end position="280"/>
    </location>
</feature>
<dbReference type="PANTHER" id="PTHR13403:SF6">
    <property type="entry name" value="SNURPORTIN-1"/>
    <property type="match status" value="1"/>
</dbReference>
<dbReference type="GO" id="GO:0003723">
    <property type="term" value="F:RNA binding"/>
    <property type="evidence" value="ECO:0007669"/>
    <property type="project" value="UniProtKB-KW"/>
</dbReference>
<evidence type="ECO:0000256" key="8">
    <source>
        <dbReference type="ARBA" id="ARBA00022884"/>
    </source>
</evidence>
<comment type="subcellular location">
    <subcellularLocation>
        <location evidence="3">Cytoplasm</location>
    </subcellularLocation>
    <subcellularLocation>
        <location evidence="2">Nucleus</location>
    </subcellularLocation>
</comment>